<dbReference type="AlphaFoldDB" id="A0AAV6UAR0"/>
<dbReference type="InterPro" id="IPR035929">
    <property type="entry name" value="CoaB-like_sf"/>
</dbReference>
<comment type="caution">
    <text evidence="3">The sequence shown here is derived from an EMBL/GenBank/DDBJ whole genome shotgun (WGS) entry which is preliminary data.</text>
</comment>
<gene>
    <name evidence="3" type="ORF">JTE90_008589</name>
</gene>
<dbReference type="SUPFAM" id="SSF102645">
    <property type="entry name" value="CoaB-like"/>
    <property type="match status" value="1"/>
</dbReference>
<dbReference type="GO" id="GO:0003824">
    <property type="term" value="F:catalytic activity"/>
    <property type="evidence" value="ECO:0007669"/>
    <property type="project" value="UniProtKB-ARBA"/>
</dbReference>
<proteinExistence type="inferred from homology"/>
<feature type="domain" description="DNA/pantothenate metabolism flavoprotein C-terminal" evidence="2">
    <location>
        <begin position="37"/>
        <end position="93"/>
    </location>
</feature>
<organism evidence="3 4">
    <name type="scientific">Oedothorax gibbosus</name>
    <dbReference type="NCBI Taxonomy" id="931172"/>
    <lineage>
        <taxon>Eukaryota</taxon>
        <taxon>Metazoa</taxon>
        <taxon>Ecdysozoa</taxon>
        <taxon>Arthropoda</taxon>
        <taxon>Chelicerata</taxon>
        <taxon>Arachnida</taxon>
        <taxon>Araneae</taxon>
        <taxon>Araneomorphae</taxon>
        <taxon>Entelegynae</taxon>
        <taxon>Araneoidea</taxon>
        <taxon>Linyphiidae</taxon>
        <taxon>Erigoninae</taxon>
        <taxon>Oedothorax</taxon>
    </lineage>
</organism>
<dbReference type="InterPro" id="IPR007085">
    <property type="entry name" value="DNA/pantothenate-metab_flavo_C"/>
</dbReference>
<sequence length="310" mass="35466">MSDEEWKRFYEENPPPNGLLEVKAQIVRFCNYHISMENNVVLITSGGTSVPLEHSTVRFVDNFSAGNRGAASAEYFLRAGYAVIFMHRTKSLEPFLRHVSPAELLESSVPTKDELGNWNVKVEGDVCKQLVPLIDEYKKIKENNMMLKIEFTTLSTYLHMLYIAAQALRSMGRDAILYLAAAVSDFYIPQKDMAVHKISSDEALNLTLNVVPKMLQPLVRYWIPDAYIVSFKLETNPDILLSKARGALEKYGHKLVIANELHNRKQKVVFVTKEDEQHIVLSEEDLNQGKEIEETIIKELIIRYLQFKST</sequence>
<evidence type="ECO:0000259" key="2">
    <source>
        <dbReference type="Pfam" id="PF04127"/>
    </source>
</evidence>
<accession>A0AAV6UAR0</accession>
<dbReference type="GO" id="GO:0015937">
    <property type="term" value="P:coenzyme A biosynthetic process"/>
    <property type="evidence" value="ECO:0007669"/>
    <property type="project" value="UniProtKB-ARBA"/>
</dbReference>
<dbReference type="PANTHER" id="PTHR12290">
    <property type="entry name" value="CORNICHON-RELATED"/>
    <property type="match status" value="1"/>
</dbReference>
<dbReference type="Proteomes" id="UP000827092">
    <property type="component" value="Unassembled WGS sequence"/>
</dbReference>
<reference evidence="3 4" key="1">
    <citation type="journal article" date="2022" name="Nat. Ecol. Evol.">
        <title>A masculinizing supergene underlies an exaggerated male reproductive morph in a spider.</title>
        <authorList>
            <person name="Hendrickx F."/>
            <person name="De Corte Z."/>
            <person name="Sonet G."/>
            <person name="Van Belleghem S.M."/>
            <person name="Kostlbacher S."/>
            <person name="Vangestel C."/>
        </authorList>
    </citation>
    <scope>NUCLEOTIDE SEQUENCE [LARGE SCALE GENOMIC DNA]</scope>
    <source>
        <strain evidence="3">W744_W776</strain>
    </source>
</reference>
<evidence type="ECO:0000256" key="1">
    <source>
        <dbReference type="ARBA" id="ARBA00005703"/>
    </source>
</evidence>
<dbReference type="EMBL" id="JAFNEN010000548">
    <property type="protein sequence ID" value="KAG8180804.1"/>
    <property type="molecule type" value="Genomic_DNA"/>
</dbReference>
<protein>
    <recommendedName>
        <fullName evidence="2">DNA/pantothenate metabolism flavoprotein C-terminal domain-containing protein</fullName>
    </recommendedName>
</protein>
<comment type="similarity">
    <text evidence="1">Belongs to the PPC synthetase family.</text>
</comment>
<evidence type="ECO:0000313" key="4">
    <source>
        <dbReference type="Proteomes" id="UP000827092"/>
    </source>
</evidence>
<feature type="domain" description="DNA/pantothenate metabolism flavoprotein C-terminal" evidence="2">
    <location>
        <begin position="149"/>
        <end position="286"/>
    </location>
</feature>
<name>A0AAV6UAR0_9ARAC</name>
<keyword evidence="4" id="KW-1185">Reference proteome</keyword>
<dbReference type="Pfam" id="PF04127">
    <property type="entry name" value="DFP"/>
    <property type="match status" value="2"/>
</dbReference>
<dbReference type="Gene3D" id="3.40.50.10300">
    <property type="entry name" value="CoaB-like"/>
    <property type="match status" value="1"/>
</dbReference>
<evidence type="ECO:0000313" key="3">
    <source>
        <dbReference type="EMBL" id="KAG8180804.1"/>
    </source>
</evidence>